<dbReference type="GO" id="GO:0005886">
    <property type="term" value="C:plasma membrane"/>
    <property type="evidence" value="ECO:0007669"/>
    <property type="project" value="UniProtKB-SubCell"/>
</dbReference>
<keyword evidence="6" id="KW-0472">Membrane</keyword>
<evidence type="ECO:0000313" key="9">
    <source>
        <dbReference type="Proteomes" id="UP000289738"/>
    </source>
</evidence>
<keyword evidence="2" id="KW-1003">Cell membrane</keyword>
<dbReference type="Gene3D" id="3.80.10.10">
    <property type="entry name" value="Ribonuclease Inhibitor"/>
    <property type="match status" value="3"/>
</dbReference>
<dbReference type="Gramene" id="arahy.Tifrunner.gnm2.ann2.Ah01g013500.1">
    <property type="protein sequence ID" value="arahy.Tifrunner.gnm2.ann2.Ah01g013500.1-CDS-1"/>
    <property type="gene ID" value="arahy.Tifrunner.gnm2.ann2.Ah01g013500"/>
</dbReference>
<protein>
    <recommendedName>
        <fullName evidence="10">Leucine-rich repeat-containing N-terminal plant-type domain-containing protein</fullName>
    </recommendedName>
</protein>
<gene>
    <name evidence="8" type="ORF">Ahy_A01g004783</name>
</gene>
<keyword evidence="9" id="KW-1185">Reference proteome</keyword>
<sequence length="430" mass="47775">MVSLSFPQFHFHLFLIISGLGVISTVESKTHWGDAQVLKELKNKIDPSSLTPGSCVSSWNFTVDPCDNLFTEKFTCGFRCDSVVSGLSRVTELSLDQAGYSGSLSSIFWNLPYLETLDVSNNYFSGQIPESFSNLTRLSRLSLSRNSFTGEIPSSLGSLSMLEELYLDNNNLEGTIPESFNNGLKTLKRLEIQFNNLNGELPKNFDSLKNLNYLDLSDNGVTGKLPEALPEFLVQISMRNNSLSGYLQPESFTKLKYLEVLDLSYNNFSGSVPFSLFQIPSLEQLTLSFNKFSSMNLASRYALDYLQSGLIAVDLSNNEIEGFLPMFLAMMPKLASLSMENNKLSGMIPTQFALKTVLPEPGVSPFERLLLGGNYLFGGIPSPLMALKPGSANVRLVGNCLYRCPLIFFFCQGGNQKSYQECKRFGHFIP</sequence>
<dbReference type="SUPFAM" id="SSF52058">
    <property type="entry name" value="L domain-like"/>
    <property type="match status" value="1"/>
</dbReference>
<dbReference type="AlphaFoldDB" id="A0A445EX50"/>
<evidence type="ECO:0000256" key="2">
    <source>
        <dbReference type="ARBA" id="ARBA00022475"/>
    </source>
</evidence>
<name>A0A445EX50_ARAHY</name>
<keyword evidence="4 7" id="KW-0732">Signal</keyword>
<evidence type="ECO:0000256" key="3">
    <source>
        <dbReference type="ARBA" id="ARBA00022614"/>
    </source>
</evidence>
<dbReference type="InterPro" id="IPR032675">
    <property type="entry name" value="LRR_dom_sf"/>
</dbReference>
<evidence type="ECO:0008006" key="10">
    <source>
        <dbReference type="Google" id="ProtNLM"/>
    </source>
</evidence>
<dbReference type="STRING" id="3818.A0A445EX50"/>
<dbReference type="InterPro" id="IPR053213">
    <property type="entry name" value="RLP29"/>
</dbReference>
<dbReference type="PANTHER" id="PTHR48009:SF7">
    <property type="entry name" value="LEUCINE-RICH REPEAT (LRR) FAMILY PROTEIN"/>
    <property type="match status" value="1"/>
</dbReference>
<evidence type="ECO:0000256" key="6">
    <source>
        <dbReference type="ARBA" id="ARBA00023136"/>
    </source>
</evidence>
<dbReference type="Pfam" id="PF13855">
    <property type="entry name" value="LRR_8"/>
    <property type="match status" value="2"/>
</dbReference>
<dbReference type="PANTHER" id="PTHR48009">
    <property type="entry name" value="LEUCINE-RICH REPEAT (LRR) FAMILY PROTEIN"/>
    <property type="match status" value="1"/>
</dbReference>
<keyword evidence="5" id="KW-0677">Repeat</keyword>
<keyword evidence="3" id="KW-0433">Leucine-rich repeat</keyword>
<dbReference type="SMR" id="A0A445EX50"/>
<reference evidence="8 9" key="1">
    <citation type="submission" date="2019-01" db="EMBL/GenBank/DDBJ databases">
        <title>Sequencing of cultivated peanut Arachis hypogaea provides insights into genome evolution and oil improvement.</title>
        <authorList>
            <person name="Chen X."/>
        </authorList>
    </citation>
    <scope>NUCLEOTIDE SEQUENCE [LARGE SCALE GENOMIC DNA]</scope>
    <source>
        <strain evidence="9">cv. Fuhuasheng</strain>
        <tissue evidence="8">Leaves</tissue>
    </source>
</reference>
<feature type="signal peptide" evidence="7">
    <location>
        <begin position="1"/>
        <end position="28"/>
    </location>
</feature>
<dbReference type="OrthoDB" id="676979at2759"/>
<dbReference type="InterPro" id="IPR001611">
    <property type="entry name" value="Leu-rich_rpt"/>
</dbReference>
<dbReference type="Proteomes" id="UP000289738">
    <property type="component" value="Chromosome A01"/>
</dbReference>
<dbReference type="Pfam" id="PF00560">
    <property type="entry name" value="LRR_1"/>
    <property type="match status" value="2"/>
</dbReference>
<dbReference type="SMART" id="SM00369">
    <property type="entry name" value="LRR_TYP"/>
    <property type="match status" value="6"/>
</dbReference>
<evidence type="ECO:0000313" key="8">
    <source>
        <dbReference type="EMBL" id="RYR79994.1"/>
    </source>
</evidence>
<feature type="chain" id="PRO_5019088439" description="Leucine-rich repeat-containing N-terminal plant-type domain-containing protein" evidence="7">
    <location>
        <begin position="29"/>
        <end position="430"/>
    </location>
</feature>
<evidence type="ECO:0000256" key="5">
    <source>
        <dbReference type="ARBA" id="ARBA00022737"/>
    </source>
</evidence>
<comment type="caution">
    <text evidence="8">The sequence shown here is derived from an EMBL/GenBank/DDBJ whole genome shotgun (WGS) entry which is preliminary data.</text>
</comment>
<evidence type="ECO:0000256" key="4">
    <source>
        <dbReference type="ARBA" id="ARBA00022729"/>
    </source>
</evidence>
<dbReference type="InterPro" id="IPR003591">
    <property type="entry name" value="Leu-rich_rpt_typical-subtyp"/>
</dbReference>
<dbReference type="EMBL" id="SDMP01000001">
    <property type="protein sequence ID" value="RYR79994.1"/>
    <property type="molecule type" value="Genomic_DNA"/>
</dbReference>
<dbReference type="FunFam" id="3.80.10.10:FF:000299">
    <property type="entry name" value="Piriformospora indica-insensitive protein 2"/>
    <property type="match status" value="1"/>
</dbReference>
<comment type="subcellular location">
    <subcellularLocation>
        <location evidence="1">Cell membrane</location>
    </subcellularLocation>
</comment>
<organism evidence="8 9">
    <name type="scientific">Arachis hypogaea</name>
    <name type="common">Peanut</name>
    <dbReference type="NCBI Taxonomy" id="3818"/>
    <lineage>
        <taxon>Eukaryota</taxon>
        <taxon>Viridiplantae</taxon>
        <taxon>Streptophyta</taxon>
        <taxon>Embryophyta</taxon>
        <taxon>Tracheophyta</taxon>
        <taxon>Spermatophyta</taxon>
        <taxon>Magnoliopsida</taxon>
        <taxon>eudicotyledons</taxon>
        <taxon>Gunneridae</taxon>
        <taxon>Pentapetalae</taxon>
        <taxon>rosids</taxon>
        <taxon>fabids</taxon>
        <taxon>Fabales</taxon>
        <taxon>Fabaceae</taxon>
        <taxon>Papilionoideae</taxon>
        <taxon>50 kb inversion clade</taxon>
        <taxon>dalbergioids sensu lato</taxon>
        <taxon>Dalbergieae</taxon>
        <taxon>Pterocarpus clade</taxon>
        <taxon>Arachis</taxon>
    </lineage>
</organism>
<proteinExistence type="predicted"/>
<evidence type="ECO:0000256" key="7">
    <source>
        <dbReference type="SAM" id="SignalP"/>
    </source>
</evidence>
<accession>A0A445EX50</accession>
<evidence type="ECO:0000256" key="1">
    <source>
        <dbReference type="ARBA" id="ARBA00004236"/>
    </source>
</evidence>